<organism evidence="6 7">
    <name type="scientific">Candidatus Abyssobacteria bacterium SURF_17</name>
    <dbReference type="NCBI Taxonomy" id="2093361"/>
    <lineage>
        <taxon>Bacteria</taxon>
        <taxon>Pseudomonadati</taxon>
        <taxon>Candidatus Hydrogenedentota</taxon>
        <taxon>Candidatus Abyssobacteria</taxon>
    </lineage>
</organism>
<evidence type="ECO:0000259" key="4">
    <source>
        <dbReference type="Pfam" id="PF07726"/>
    </source>
</evidence>
<dbReference type="Pfam" id="PF07726">
    <property type="entry name" value="AAA_3"/>
    <property type="match status" value="1"/>
</dbReference>
<feature type="domain" description="ChlI/MoxR AAA lid" evidence="5">
    <location>
        <begin position="236"/>
        <end position="296"/>
    </location>
</feature>
<evidence type="ECO:0000259" key="5">
    <source>
        <dbReference type="Pfam" id="PF17863"/>
    </source>
</evidence>
<dbReference type="PANTHER" id="PTHR42759">
    <property type="entry name" value="MOXR FAMILY PROTEIN"/>
    <property type="match status" value="1"/>
</dbReference>
<dbReference type="FunFam" id="3.40.50.300:FF:000640">
    <property type="entry name" value="MoxR family ATPase"/>
    <property type="match status" value="1"/>
</dbReference>
<proteinExistence type="inferred from homology"/>
<dbReference type="SUPFAM" id="SSF52540">
    <property type="entry name" value="P-loop containing nucleoside triphosphate hydrolases"/>
    <property type="match status" value="1"/>
</dbReference>
<keyword evidence="2" id="KW-0067">ATP-binding</keyword>
<gene>
    <name evidence="6" type="ORF">C4532_19810</name>
</gene>
<comment type="caution">
    <text evidence="6">The sequence shown here is derived from an EMBL/GenBank/DDBJ whole genome shotgun (WGS) entry which is preliminary data.</text>
</comment>
<feature type="domain" description="ATPase AAA-3" evidence="4">
    <location>
        <begin position="43"/>
        <end position="173"/>
    </location>
</feature>
<evidence type="ECO:0000256" key="1">
    <source>
        <dbReference type="ARBA" id="ARBA00022741"/>
    </source>
</evidence>
<comment type="similarity">
    <text evidence="3">Belongs to the MoxR family.</text>
</comment>
<protein>
    <submittedName>
        <fullName evidence="6">MoxR family ATPase</fullName>
    </submittedName>
</protein>
<evidence type="ECO:0000313" key="6">
    <source>
        <dbReference type="EMBL" id="RJP64073.1"/>
    </source>
</evidence>
<dbReference type="Proteomes" id="UP000285961">
    <property type="component" value="Unassembled WGS sequence"/>
</dbReference>
<reference evidence="6 7" key="1">
    <citation type="journal article" date="2017" name="ISME J.">
        <title>Energy and carbon metabolisms in a deep terrestrial subsurface fluid microbial community.</title>
        <authorList>
            <person name="Momper L."/>
            <person name="Jungbluth S.P."/>
            <person name="Lee M.D."/>
            <person name="Amend J.P."/>
        </authorList>
    </citation>
    <scope>NUCLEOTIDE SEQUENCE [LARGE SCALE GENOMIC DNA]</scope>
    <source>
        <strain evidence="6">SURF_17</strain>
    </source>
</reference>
<dbReference type="PANTHER" id="PTHR42759:SF5">
    <property type="entry name" value="METHANOL DEHYDROGENASE REGULATOR"/>
    <property type="match status" value="1"/>
</dbReference>
<dbReference type="InterPro" id="IPR011703">
    <property type="entry name" value="ATPase_AAA-3"/>
</dbReference>
<dbReference type="InterPro" id="IPR041628">
    <property type="entry name" value="ChlI/MoxR_AAA_lid"/>
</dbReference>
<dbReference type="Gene3D" id="1.10.8.80">
    <property type="entry name" value="Magnesium chelatase subunit I, C-Terminal domain"/>
    <property type="match status" value="1"/>
</dbReference>
<dbReference type="PIRSF" id="PIRSF002849">
    <property type="entry name" value="AAA_ATPase_chaperone_MoxR_prd"/>
    <property type="match status" value="1"/>
</dbReference>
<dbReference type="EMBL" id="QZKI01000143">
    <property type="protein sequence ID" value="RJP64073.1"/>
    <property type="molecule type" value="Genomic_DNA"/>
</dbReference>
<accession>A0A419EN33</accession>
<sequence>MAIKGLTKATESVRALEENISLVIFGKQHVVQQALAALLARGHLLIEDVPGIGKTTLARAIARSIDCTFQRIQFTSDLLPSDIIGVTIYNQHTHQFEFKAGPIFANVILADEINRTTPKTQSCLLEAMNEMQVSVDSVTYPLPQPFLVLATQNPIEFHGTYPLPESQLDRFMLKIRIGYPPSEDEKKMITGRQLTPPVESLQPVIHADDVRVMQAMVTEVSVDSALVNYLMAIVEATRHAPAIELGVSPRGAMNFYRAAQANALVMGRDYCVPDDIKEMAVPCLSHRIIPATRLDVEGPRTEAAERAIAEILNQTPVPL</sequence>
<evidence type="ECO:0000256" key="2">
    <source>
        <dbReference type="ARBA" id="ARBA00022840"/>
    </source>
</evidence>
<evidence type="ECO:0000313" key="7">
    <source>
        <dbReference type="Proteomes" id="UP000285961"/>
    </source>
</evidence>
<dbReference type="GO" id="GO:0016887">
    <property type="term" value="F:ATP hydrolysis activity"/>
    <property type="evidence" value="ECO:0007669"/>
    <property type="project" value="InterPro"/>
</dbReference>
<dbReference type="GO" id="GO:0005524">
    <property type="term" value="F:ATP binding"/>
    <property type="evidence" value="ECO:0007669"/>
    <property type="project" value="UniProtKB-KW"/>
</dbReference>
<name>A0A419EN33_9BACT</name>
<dbReference type="Gene3D" id="3.40.50.300">
    <property type="entry name" value="P-loop containing nucleotide triphosphate hydrolases"/>
    <property type="match status" value="1"/>
</dbReference>
<evidence type="ECO:0000256" key="3">
    <source>
        <dbReference type="ARBA" id="ARBA00061607"/>
    </source>
</evidence>
<dbReference type="AlphaFoldDB" id="A0A419EN33"/>
<dbReference type="CDD" id="cd00009">
    <property type="entry name" value="AAA"/>
    <property type="match status" value="1"/>
</dbReference>
<dbReference type="InterPro" id="IPR027417">
    <property type="entry name" value="P-loop_NTPase"/>
</dbReference>
<keyword evidence="1" id="KW-0547">Nucleotide-binding</keyword>
<dbReference type="InterPro" id="IPR050764">
    <property type="entry name" value="CbbQ/NirQ/NorQ/GpvN"/>
</dbReference>
<dbReference type="Pfam" id="PF17863">
    <property type="entry name" value="AAA_lid_2"/>
    <property type="match status" value="1"/>
</dbReference>